<feature type="compositionally biased region" description="Low complexity" evidence="1">
    <location>
        <begin position="367"/>
        <end position="387"/>
    </location>
</feature>
<feature type="compositionally biased region" description="Low complexity" evidence="1">
    <location>
        <begin position="394"/>
        <end position="416"/>
    </location>
</feature>
<reference evidence="2 3" key="1">
    <citation type="journal article" date="2018" name="Biotechnol. Biofuels">
        <title>Integrative visual omics of the white-rot fungus Polyporus brumalis exposes the biotechnological potential of its oxidative enzymes for delignifying raw plant biomass.</title>
        <authorList>
            <person name="Miyauchi S."/>
            <person name="Rancon A."/>
            <person name="Drula E."/>
            <person name="Hage H."/>
            <person name="Chaduli D."/>
            <person name="Favel A."/>
            <person name="Grisel S."/>
            <person name="Henrissat B."/>
            <person name="Herpoel-Gimbert I."/>
            <person name="Ruiz-Duenas F.J."/>
            <person name="Chevret D."/>
            <person name="Hainaut M."/>
            <person name="Lin J."/>
            <person name="Wang M."/>
            <person name="Pangilinan J."/>
            <person name="Lipzen A."/>
            <person name="Lesage-Meessen L."/>
            <person name="Navarro D."/>
            <person name="Riley R."/>
            <person name="Grigoriev I.V."/>
            <person name="Zhou S."/>
            <person name="Raouche S."/>
            <person name="Rosso M.N."/>
        </authorList>
    </citation>
    <scope>NUCLEOTIDE SEQUENCE [LARGE SCALE GENOMIC DNA]</scope>
    <source>
        <strain evidence="2 3">BRFM 1820</strain>
    </source>
</reference>
<gene>
    <name evidence="2" type="ORF">OH76DRAFT_1439823</name>
</gene>
<proteinExistence type="predicted"/>
<evidence type="ECO:0000256" key="1">
    <source>
        <dbReference type="SAM" id="MobiDB-lite"/>
    </source>
</evidence>
<dbReference type="Proteomes" id="UP000256964">
    <property type="component" value="Unassembled WGS sequence"/>
</dbReference>
<feature type="compositionally biased region" description="Low complexity" evidence="1">
    <location>
        <begin position="307"/>
        <end position="325"/>
    </location>
</feature>
<sequence length="507" mass="55339">MPKRSPTPPSTDDSQFLTVVNPYPDQPYEALEHGIIFARWIACVIGEENLLAFYHKPKSPNVVIIEVSKEGFNLRRLLGKHRWSEMLKKPNKEEAAQVSSVFPCKKNTGWSLEKIRWLRRDVESSWFKNWSPADDKTFTYPYPDSYFCDPPAEDVTGTRLCCPLPREIFTVNSVPVQPSTCRSATAASPQPSDCCVDNLPLPHGLPVPHFVPAIHGTDVPKADRVAVDVVATPPVDATLWSGYGETTDRAAQDNLCAAHNVLCHRGICKLCAARKRAEIMEERARERQREKEAWAQRRKGCGGGPQSQTSRGTSSDASSSSRSGSPGAVKASSGDKAEPINPRVNHASAAGRTLPAHLRKGGNKADTTSSGMSVSPPSSSCSSSSRPTTDDGESTTSSSSESASSKSESDSSSPRSPHVPAPWEKTFNAWHAHAKLPADDVSSVASGKTRDAFRNPWRRMAPVQAARPRWGAAVSDFSPRQREFPRVLSGGDDDEESVVSEYDEEPF</sequence>
<keyword evidence="3" id="KW-1185">Reference proteome</keyword>
<dbReference type="AlphaFoldDB" id="A0A371D7T1"/>
<feature type="region of interest" description="Disordered" evidence="1">
    <location>
        <begin position="289"/>
        <end position="424"/>
    </location>
</feature>
<name>A0A371D7T1_9APHY</name>
<organism evidence="2 3">
    <name type="scientific">Lentinus brumalis</name>
    <dbReference type="NCBI Taxonomy" id="2498619"/>
    <lineage>
        <taxon>Eukaryota</taxon>
        <taxon>Fungi</taxon>
        <taxon>Dikarya</taxon>
        <taxon>Basidiomycota</taxon>
        <taxon>Agaricomycotina</taxon>
        <taxon>Agaricomycetes</taxon>
        <taxon>Polyporales</taxon>
        <taxon>Polyporaceae</taxon>
        <taxon>Lentinus</taxon>
    </lineage>
</organism>
<feature type="region of interest" description="Disordered" evidence="1">
    <location>
        <begin position="463"/>
        <end position="507"/>
    </location>
</feature>
<evidence type="ECO:0000313" key="3">
    <source>
        <dbReference type="Proteomes" id="UP000256964"/>
    </source>
</evidence>
<dbReference type="EMBL" id="KZ857410">
    <property type="protein sequence ID" value="RDX48578.1"/>
    <property type="molecule type" value="Genomic_DNA"/>
</dbReference>
<protein>
    <submittedName>
        <fullName evidence="2">Uncharacterized protein</fullName>
    </submittedName>
</protein>
<feature type="compositionally biased region" description="Acidic residues" evidence="1">
    <location>
        <begin position="491"/>
        <end position="507"/>
    </location>
</feature>
<accession>A0A371D7T1</accession>
<dbReference type="OrthoDB" id="3243413at2759"/>
<evidence type="ECO:0000313" key="2">
    <source>
        <dbReference type="EMBL" id="RDX48578.1"/>
    </source>
</evidence>